<feature type="region of interest" description="Disordered" evidence="1">
    <location>
        <begin position="66"/>
        <end position="88"/>
    </location>
</feature>
<protein>
    <submittedName>
        <fullName evidence="2">Uncharacterized protein</fullName>
    </submittedName>
</protein>
<evidence type="ECO:0000256" key="1">
    <source>
        <dbReference type="SAM" id="MobiDB-lite"/>
    </source>
</evidence>
<evidence type="ECO:0000313" key="2">
    <source>
        <dbReference type="EMBL" id="MEL0564395.1"/>
    </source>
</evidence>
<keyword evidence="3" id="KW-1185">Reference proteome</keyword>
<dbReference type="EMBL" id="JBBVUL010000001">
    <property type="protein sequence ID" value="MEL0564395.1"/>
    <property type="molecule type" value="Genomic_DNA"/>
</dbReference>
<proteinExistence type="predicted"/>
<comment type="caution">
    <text evidence="2">The sequence shown here is derived from an EMBL/GenBank/DDBJ whole genome shotgun (WGS) entry which is preliminary data.</text>
</comment>
<dbReference type="RefSeq" id="WP_315689698.1">
    <property type="nucleotide sequence ID" value="NZ_JAVTXQ010000011.1"/>
</dbReference>
<sequence length="88" mass="10196">MKGVLFMALTKQERAFIEKETNLSIKDWENKLCSIEGMLLIQGKGSYRDQILLDGLNQLYKKKALESKSSPLPENKQNKPNFNKEKKH</sequence>
<accession>A0ABU9FFP4</accession>
<organism evidence="2 3">
    <name type="scientific">Lactobacillus jensenii</name>
    <dbReference type="NCBI Taxonomy" id="109790"/>
    <lineage>
        <taxon>Bacteria</taxon>
        <taxon>Bacillati</taxon>
        <taxon>Bacillota</taxon>
        <taxon>Bacilli</taxon>
        <taxon>Lactobacillales</taxon>
        <taxon>Lactobacillaceae</taxon>
        <taxon>Lactobacillus</taxon>
    </lineage>
</organism>
<reference evidence="2 3" key="1">
    <citation type="submission" date="2024-04" db="EMBL/GenBank/DDBJ databases">
        <title>Three lactobacilli isolated from voided urine samples from females with type 2 diabetes.</title>
        <authorList>
            <person name="Kula A."/>
            <person name="Stegman N."/>
            <person name="Putonti C."/>
        </authorList>
    </citation>
    <scope>NUCLEOTIDE SEQUENCE [LARGE SCALE GENOMIC DNA]</scope>
    <source>
        <strain evidence="2 3">1855</strain>
    </source>
</reference>
<evidence type="ECO:0000313" key="3">
    <source>
        <dbReference type="Proteomes" id="UP001385848"/>
    </source>
</evidence>
<gene>
    <name evidence="2" type="ORF">AAC431_00450</name>
</gene>
<name>A0ABU9FFP4_LACJE</name>
<dbReference type="Proteomes" id="UP001385848">
    <property type="component" value="Unassembled WGS sequence"/>
</dbReference>